<dbReference type="GO" id="GO:0005829">
    <property type="term" value="C:cytosol"/>
    <property type="evidence" value="ECO:0007669"/>
    <property type="project" value="TreeGrafter"/>
</dbReference>
<evidence type="ECO:0000256" key="3">
    <source>
        <dbReference type="ARBA" id="ARBA00022490"/>
    </source>
</evidence>
<feature type="binding site" evidence="9">
    <location>
        <position position="492"/>
    </location>
    <ligand>
        <name>Mg(2+)</name>
        <dbReference type="ChEBI" id="CHEBI:18420"/>
    </ligand>
</feature>
<dbReference type="Pfam" id="PF03726">
    <property type="entry name" value="PNPase"/>
    <property type="match status" value="1"/>
</dbReference>
<dbReference type="NCBIfam" id="TIGR03591">
    <property type="entry name" value="polynuc_phos"/>
    <property type="match status" value="1"/>
</dbReference>
<dbReference type="SUPFAM" id="SSF55666">
    <property type="entry name" value="Ribonuclease PH domain 2-like"/>
    <property type="match status" value="2"/>
</dbReference>
<protein>
    <recommendedName>
        <fullName evidence="9">Polyribonucleotide nucleotidyltransferase</fullName>
        <ecNumber evidence="9">2.7.7.8</ecNumber>
    </recommendedName>
    <alternativeName>
        <fullName evidence="9">Polynucleotide phosphorylase</fullName>
        <shortName evidence="9">PNPase</shortName>
    </alternativeName>
</protein>
<dbReference type="GO" id="GO:0000175">
    <property type="term" value="F:3'-5'-RNA exonuclease activity"/>
    <property type="evidence" value="ECO:0007669"/>
    <property type="project" value="TreeGrafter"/>
</dbReference>
<dbReference type="GO" id="GO:0004654">
    <property type="term" value="F:polyribonucleotide nucleotidyltransferase activity"/>
    <property type="evidence" value="ECO:0007669"/>
    <property type="project" value="UniProtKB-UniRule"/>
</dbReference>
<dbReference type="Pfam" id="PF03725">
    <property type="entry name" value="RNase_PH_C"/>
    <property type="match status" value="1"/>
</dbReference>
<reference evidence="12" key="1">
    <citation type="journal article" date="2021" name="Environ. Microbiol.">
        <title>Genomic characterization of three novel Desulfobacterota classes expand the metabolic and phylogenetic diversity of the phylum.</title>
        <authorList>
            <person name="Murphy C.L."/>
            <person name="Biggerstaff J."/>
            <person name="Eichhorn A."/>
            <person name="Ewing E."/>
            <person name="Shahan R."/>
            <person name="Soriano D."/>
            <person name="Stewart S."/>
            <person name="VanMol K."/>
            <person name="Walker R."/>
            <person name="Walters P."/>
            <person name="Elshahed M.S."/>
            <person name="Youssef N.H."/>
        </authorList>
    </citation>
    <scope>NUCLEOTIDE SEQUENCE</scope>
    <source>
        <strain evidence="12">Zod_Metabat.24</strain>
    </source>
</reference>
<keyword evidence="6 9" id="KW-0479">Metal-binding</keyword>
<gene>
    <name evidence="9 12" type="primary">pnp</name>
    <name evidence="12" type="ORF">JW984_12215</name>
</gene>
<dbReference type="PIRSF" id="PIRSF005499">
    <property type="entry name" value="PNPase"/>
    <property type="match status" value="1"/>
</dbReference>
<name>A0A9D8KG32_9DELT</name>
<evidence type="ECO:0000256" key="8">
    <source>
        <dbReference type="ARBA" id="ARBA00022884"/>
    </source>
</evidence>
<evidence type="ECO:0000256" key="2">
    <source>
        <dbReference type="ARBA" id="ARBA00007404"/>
    </source>
</evidence>
<evidence type="ECO:0000313" key="13">
    <source>
        <dbReference type="Proteomes" id="UP000809273"/>
    </source>
</evidence>
<comment type="similarity">
    <text evidence="2 9">Belongs to the polyribonucleotide nucleotidyltransferase family.</text>
</comment>
<dbReference type="EMBL" id="JAFGIX010000060">
    <property type="protein sequence ID" value="MBN1573952.1"/>
    <property type="molecule type" value="Genomic_DNA"/>
</dbReference>
<dbReference type="InterPro" id="IPR036456">
    <property type="entry name" value="PNPase_PH_RNA-bd_sf"/>
</dbReference>
<dbReference type="FunFam" id="3.30.230.70:FF:000002">
    <property type="entry name" value="Polyribonucleotide nucleotidyltransferase"/>
    <property type="match status" value="1"/>
</dbReference>
<dbReference type="PROSITE" id="PS50084">
    <property type="entry name" value="KH_TYPE_1"/>
    <property type="match status" value="1"/>
</dbReference>
<dbReference type="Pfam" id="PF00013">
    <property type="entry name" value="KH_1"/>
    <property type="match status" value="1"/>
</dbReference>
<dbReference type="Pfam" id="PF01138">
    <property type="entry name" value="RNase_PH"/>
    <property type="match status" value="2"/>
</dbReference>
<evidence type="ECO:0000256" key="5">
    <source>
        <dbReference type="ARBA" id="ARBA00022695"/>
    </source>
</evidence>
<reference evidence="12" key="2">
    <citation type="submission" date="2021-01" db="EMBL/GenBank/DDBJ databases">
        <authorList>
            <person name="Hahn C.R."/>
            <person name="Youssef N.H."/>
            <person name="Elshahed M."/>
        </authorList>
    </citation>
    <scope>NUCLEOTIDE SEQUENCE</scope>
    <source>
        <strain evidence="12">Zod_Metabat.24</strain>
    </source>
</reference>
<dbReference type="PROSITE" id="PS50126">
    <property type="entry name" value="S1"/>
    <property type="match status" value="1"/>
</dbReference>
<feature type="region of interest" description="Disordered" evidence="10">
    <location>
        <begin position="688"/>
        <end position="707"/>
    </location>
</feature>
<dbReference type="InterPro" id="IPR004088">
    <property type="entry name" value="KH_dom_type_1"/>
</dbReference>
<dbReference type="InterPro" id="IPR012340">
    <property type="entry name" value="NA-bd_OB-fold"/>
</dbReference>
<dbReference type="CDD" id="cd02393">
    <property type="entry name" value="KH-I_PNPase"/>
    <property type="match status" value="1"/>
</dbReference>
<evidence type="ECO:0000313" key="12">
    <source>
        <dbReference type="EMBL" id="MBN1573952.1"/>
    </source>
</evidence>
<comment type="function">
    <text evidence="9">Involved in mRNA degradation. Catalyzes the phosphorolysis of single-stranded polyribonucleotides processively in the 3'- to 5'-direction.</text>
</comment>
<evidence type="ECO:0000256" key="7">
    <source>
        <dbReference type="ARBA" id="ARBA00022842"/>
    </source>
</evidence>
<feature type="compositionally biased region" description="Basic and acidic residues" evidence="10">
    <location>
        <begin position="688"/>
        <end position="701"/>
    </location>
</feature>
<evidence type="ECO:0000259" key="11">
    <source>
        <dbReference type="PROSITE" id="PS50126"/>
    </source>
</evidence>
<dbReference type="EC" id="2.7.7.8" evidence="9"/>
<dbReference type="CDD" id="cd04472">
    <property type="entry name" value="S1_PNPase"/>
    <property type="match status" value="1"/>
</dbReference>
<feature type="binding site" evidence="9">
    <location>
        <position position="486"/>
    </location>
    <ligand>
        <name>Mg(2+)</name>
        <dbReference type="ChEBI" id="CHEBI:18420"/>
    </ligand>
</feature>
<dbReference type="SUPFAM" id="SSF54791">
    <property type="entry name" value="Eukaryotic type KH-domain (KH-domain type I)"/>
    <property type="match status" value="1"/>
</dbReference>
<evidence type="ECO:0000256" key="4">
    <source>
        <dbReference type="ARBA" id="ARBA00022679"/>
    </source>
</evidence>
<dbReference type="InterPro" id="IPR015848">
    <property type="entry name" value="PNPase_PH_RNA-bd_bac/org-type"/>
</dbReference>
<dbReference type="FunFam" id="2.40.50.140:FF:000023">
    <property type="entry name" value="Polyribonucleotide nucleotidyltransferase"/>
    <property type="match status" value="1"/>
</dbReference>
<dbReference type="InterPro" id="IPR004087">
    <property type="entry name" value="KH_dom"/>
</dbReference>
<evidence type="ECO:0000256" key="9">
    <source>
        <dbReference type="HAMAP-Rule" id="MF_01595"/>
    </source>
</evidence>
<evidence type="ECO:0000256" key="6">
    <source>
        <dbReference type="ARBA" id="ARBA00022723"/>
    </source>
</evidence>
<comment type="caution">
    <text evidence="12">The sequence shown here is derived from an EMBL/GenBank/DDBJ whole genome shotgun (WGS) entry which is preliminary data.</text>
</comment>
<evidence type="ECO:0000256" key="1">
    <source>
        <dbReference type="ARBA" id="ARBA00004496"/>
    </source>
</evidence>
<keyword evidence="4 9" id="KW-0808">Transferase</keyword>
<dbReference type="InterPro" id="IPR036612">
    <property type="entry name" value="KH_dom_type_1_sf"/>
</dbReference>
<dbReference type="Gene3D" id="3.30.230.70">
    <property type="entry name" value="GHMP Kinase, N-terminal domain"/>
    <property type="match status" value="2"/>
</dbReference>
<comment type="catalytic activity">
    <reaction evidence="9">
        <text>RNA(n+1) + phosphate = RNA(n) + a ribonucleoside 5'-diphosphate</text>
        <dbReference type="Rhea" id="RHEA:22096"/>
        <dbReference type="Rhea" id="RHEA-COMP:14527"/>
        <dbReference type="Rhea" id="RHEA-COMP:17342"/>
        <dbReference type="ChEBI" id="CHEBI:43474"/>
        <dbReference type="ChEBI" id="CHEBI:57930"/>
        <dbReference type="ChEBI" id="CHEBI:140395"/>
        <dbReference type="EC" id="2.7.7.8"/>
    </reaction>
</comment>
<dbReference type="GO" id="GO:0000287">
    <property type="term" value="F:magnesium ion binding"/>
    <property type="evidence" value="ECO:0007669"/>
    <property type="project" value="UniProtKB-UniRule"/>
</dbReference>
<dbReference type="NCBIfam" id="NF008805">
    <property type="entry name" value="PRK11824.1"/>
    <property type="match status" value="1"/>
</dbReference>
<keyword evidence="7 9" id="KW-0460">Magnesium</keyword>
<dbReference type="FunFam" id="3.30.230.70:FF:000001">
    <property type="entry name" value="Polyribonucleotide nucleotidyltransferase"/>
    <property type="match status" value="1"/>
</dbReference>
<comment type="subcellular location">
    <subcellularLocation>
        <location evidence="1 9">Cytoplasm</location>
    </subcellularLocation>
</comment>
<comment type="cofactor">
    <cofactor evidence="9">
        <name>Mg(2+)</name>
        <dbReference type="ChEBI" id="CHEBI:18420"/>
    </cofactor>
</comment>
<feature type="domain" description="S1 motif" evidence="11">
    <location>
        <begin position="622"/>
        <end position="690"/>
    </location>
</feature>
<dbReference type="Gene3D" id="2.40.50.140">
    <property type="entry name" value="Nucleic acid-binding proteins"/>
    <property type="match status" value="1"/>
</dbReference>
<organism evidence="12 13">
    <name type="scientific">Candidatus Zymogenus saltonus</name>
    <dbReference type="NCBI Taxonomy" id="2844893"/>
    <lineage>
        <taxon>Bacteria</taxon>
        <taxon>Deltaproteobacteria</taxon>
        <taxon>Candidatus Zymogenia</taxon>
        <taxon>Candidatus Zymogeniales</taxon>
        <taxon>Candidatus Zymogenaceae</taxon>
        <taxon>Candidatus Zymogenus</taxon>
    </lineage>
</organism>
<dbReference type="GO" id="GO:0006396">
    <property type="term" value="P:RNA processing"/>
    <property type="evidence" value="ECO:0007669"/>
    <property type="project" value="InterPro"/>
</dbReference>
<keyword evidence="5 9" id="KW-0548">Nucleotidyltransferase</keyword>
<dbReference type="SUPFAM" id="SSF46915">
    <property type="entry name" value="Polynucleotide phosphorylase/guanosine pentaphosphate synthase (PNPase/GPSI), domain 3"/>
    <property type="match status" value="1"/>
</dbReference>
<keyword evidence="8 9" id="KW-0694">RNA-binding</keyword>
<dbReference type="HAMAP" id="MF_01595">
    <property type="entry name" value="PNPase"/>
    <property type="match status" value="1"/>
</dbReference>
<dbReference type="InterPro" id="IPR027408">
    <property type="entry name" value="PNPase/RNase_PH_dom_sf"/>
</dbReference>
<keyword evidence="3 9" id="KW-0963">Cytoplasm</keyword>
<dbReference type="SUPFAM" id="SSF50249">
    <property type="entry name" value="Nucleic acid-binding proteins"/>
    <property type="match status" value="1"/>
</dbReference>
<sequence>MTKATEKRVDFYGRPFSLETGKLAKQADGTVMVKYGDSRVLVTAVSLDSTKEGTDFLPLTVEYQEMTYAAGKIPGGFFKREGRPSEKEILTCRIIDRPVRPLFPDGYNFETQIIATVLSVDSDNDPDIMALTGASCALSISDIPFHGPIAAVRVGRVNGDFIINPGEDELEISEMDLVVAGSRDSVVMVEGKFKETDESVALEAIFKAHEAIQPLIDMQYELMEEVGKKKREFEERPFGKDYFSDAEEKNSKKISEALKIRIKRERNGALGQLKADYIDTLGVEEDASKIMEASSAFDNAEKKVMRSIVLNDGVRIDGRKFDEIRDIDIEVGFLPRTHGSALFTRGETQSLSTATLGTSQDEQRIDALRGESTKSFMLHYNFPPFSVGEARFLRGPSRREIGHGALAERAISGVLPEEEGFPYTIRIVSEILESNGSSSMATVCGASLSLMDAGVPIRKHVAGIAMGLIKEGDRVAVLSDIMGDEDHAGDMDFKVAGTDSGISALQMDIKIKGVDREILGKALDQAKEGRLFILKKMMDAIERPRPDLSKYAPRILTIHINPDKIRDIIGPGGKIIRGIIAETGAKIEVTDDGRVDIATHDEEAARKAVSIIENLTKEAEIGQIYEGRVVKIMDFGAFVEILPGVDGLVHISQLDHHRVNQVTDVLKEGDIVRVKVIDIDREGRIKLSRKDALKDEGPSPRDKRRPQ</sequence>
<dbReference type="AlphaFoldDB" id="A0A9D8KG32"/>
<dbReference type="SMART" id="SM00322">
    <property type="entry name" value="KH"/>
    <property type="match status" value="1"/>
</dbReference>
<dbReference type="Proteomes" id="UP000809273">
    <property type="component" value="Unassembled WGS sequence"/>
</dbReference>
<dbReference type="InterPro" id="IPR036345">
    <property type="entry name" value="ExoRNase_PH_dom2_sf"/>
</dbReference>
<dbReference type="InterPro" id="IPR012162">
    <property type="entry name" value="PNPase"/>
</dbReference>
<dbReference type="InterPro" id="IPR003029">
    <property type="entry name" value="S1_domain"/>
</dbReference>
<dbReference type="CDD" id="cd11364">
    <property type="entry name" value="RNase_PH_PNPase_2"/>
    <property type="match status" value="1"/>
</dbReference>
<dbReference type="GO" id="GO:0006402">
    <property type="term" value="P:mRNA catabolic process"/>
    <property type="evidence" value="ECO:0007669"/>
    <property type="project" value="UniProtKB-UniRule"/>
</dbReference>
<dbReference type="InterPro" id="IPR001247">
    <property type="entry name" value="ExoRNase_PH_dom1"/>
</dbReference>
<dbReference type="InterPro" id="IPR020568">
    <property type="entry name" value="Ribosomal_Su5_D2-typ_SF"/>
</dbReference>
<evidence type="ECO:0000256" key="10">
    <source>
        <dbReference type="SAM" id="MobiDB-lite"/>
    </source>
</evidence>
<dbReference type="Gene3D" id="3.30.1370.10">
    <property type="entry name" value="K Homology domain, type 1"/>
    <property type="match status" value="1"/>
</dbReference>
<proteinExistence type="inferred from homology"/>
<dbReference type="InterPro" id="IPR015847">
    <property type="entry name" value="ExoRNase_PH_dom2"/>
</dbReference>
<dbReference type="SMART" id="SM00316">
    <property type="entry name" value="S1"/>
    <property type="match status" value="1"/>
</dbReference>
<dbReference type="Pfam" id="PF00575">
    <property type="entry name" value="S1"/>
    <property type="match status" value="1"/>
</dbReference>
<dbReference type="PANTHER" id="PTHR11252:SF0">
    <property type="entry name" value="POLYRIBONUCLEOTIDE NUCLEOTIDYLTRANSFERASE 1, MITOCHONDRIAL"/>
    <property type="match status" value="1"/>
</dbReference>
<dbReference type="PANTHER" id="PTHR11252">
    <property type="entry name" value="POLYRIBONUCLEOTIDE NUCLEOTIDYLTRANSFERASE"/>
    <property type="match status" value="1"/>
</dbReference>
<dbReference type="GO" id="GO:0003723">
    <property type="term" value="F:RNA binding"/>
    <property type="evidence" value="ECO:0007669"/>
    <property type="project" value="UniProtKB-UniRule"/>
</dbReference>
<dbReference type="FunFam" id="3.30.1370.10:FF:000001">
    <property type="entry name" value="Polyribonucleotide nucleotidyltransferase"/>
    <property type="match status" value="1"/>
</dbReference>
<dbReference type="CDD" id="cd11363">
    <property type="entry name" value="RNase_PH_PNPase_1"/>
    <property type="match status" value="1"/>
</dbReference>
<dbReference type="SUPFAM" id="SSF54211">
    <property type="entry name" value="Ribosomal protein S5 domain 2-like"/>
    <property type="match status" value="2"/>
</dbReference>
<accession>A0A9D8KG32</accession>